<organism evidence="8 9">
    <name type="scientific">Fomitopsis schrenkii</name>
    <name type="common">Brown rot fungus</name>
    <dbReference type="NCBI Taxonomy" id="2126942"/>
    <lineage>
        <taxon>Eukaryota</taxon>
        <taxon>Fungi</taxon>
        <taxon>Dikarya</taxon>
        <taxon>Basidiomycota</taxon>
        <taxon>Agaricomycotina</taxon>
        <taxon>Agaricomycetes</taxon>
        <taxon>Polyporales</taxon>
        <taxon>Fomitopsis</taxon>
    </lineage>
</organism>
<dbReference type="HOGENOM" id="CLU_027096_0_0_1"/>
<dbReference type="GO" id="GO:0001046">
    <property type="term" value="F:core promoter sequence-specific DNA binding"/>
    <property type="evidence" value="ECO:0007669"/>
    <property type="project" value="TreeGrafter"/>
</dbReference>
<keyword evidence="4" id="KW-0238">DNA-binding</keyword>
<protein>
    <recommendedName>
        <fullName evidence="10">snRNA-activating protein complex subunit 3</fullName>
    </recommendedName>
</protein>
<keyword evidence="6" id="KW-0539">Nucleus</keyword>
<evidence type="ECO:0000256" key="1">
    <source>
        <dbReference type="ARBA" id="ARBA00004123"/>
    </source>
</evidence>
<dbReference type="GO" id="GO:0001006">
    <property type="term" value="F:RNA polymerase III type 3 promoter sequence-specific DNA binding"/>
    <property type="evidence" value="ECO:0007669"/>
    <property type="project" value="TreeGrafter"/>
</dbReference>
<dbReference type="AlphaFoldDB" id="S8DXH1"/>
<keyword evidence="9" id="KW-1185">Reference proteome</keyword>
<feature type="compositionally biased region" description="Polar residues" evidence="7">
    <location>
        <begin position="216"/>
        <end position="236"/>
    </location>
</feature>
<keyword evidence="5" id="KW-0804">Transcription</keyword>
<dbReference type="Proteomes" id="UP000015241">
    <property type="component" value="Unassembled WGS sequence"/>
</dbReference>
<dbReference type="Pfam" id="PF12251">
    <property type="entry name" value="SNAPC3"/>
    <property type="match status" value="1"/>
</dbReference>
<dbReference type="OrthoDB" id="3437960at2759"/>
<evidence type="ECO:0000256" key="2">
    <source>
        <dbReference type="ARBA" id="ARBA00010410"/>
    </source>
</evidence>
<feature type="region of interest" description="Disordered" evidence="7">
    <location>
        <begin position="214"/>
        <end position="238"/>
    </location>
</feature>
<evidence type="ECO:0008006" key="10">
    <source>
        <dbReference type="Google" id="ProtNLM"/>
    </source>
</evidence>
<sequence>MSANLGLGQAHESYFGPSSEEIDVVEFLNATRAFGPRETRQAESPDTEAGNSLDDLKGSLHGVLTNPRLMAHLSKNHQVLVQTIYETADSSSRRKRRKVVAPDPADEQADVAALQNAVDNSKLKCWPFTLHAASFIRPTKLSDRNTLERAKSFGTDTDSSNVHEALIFVTIYNKLPWGHRQLLRLSQHVLLSSQTLGDLFNVIPCQSDAIFHGSGKVSTQDSGEESSPNGTDISSEGGSGAVMCIDNTLYGDGQVLGDYSEKVLQLLSTLPSDRKERPELVRGPLMYDATFASLSLRLHQPYWLVHAGNCEHPFVIEQIRMRHPADPPPSQYPLTTHLTPLLLDLCRACNKAPAVYAVLGDMRLGESPLVLCAPCWRWMGEPTGADAEGVTVLPLPKYERGWVR</sequence>
<comment type="similarity">
    <text evidence="2">Belongs to the SNAPC3/SRD2 family.</text>
</comment>
<comment type="subcellular location">
    <subcellularLocation>
        <location evidence="1">Nucleus</location>
    </subcellularLocation>
</comment>
<evidence type="ECO:0000256" key="5">
    <source>
        <dbReference type="ARBA" id="ARBA00023163"/>
    </source>
</evidence>
<gene>
    <name evidence="8" type="ORF">FOMPIDRAFT_1031838</name>
</gene>
<dbReference type="GO" id="GO:0005634">
    <property type="term" value="C:nucleus"/>
    <property type="evidence" value="ECO:0007669"/>
    <property type="project" value="UniProtKB-SubCell"/>
</dbReference>
<reference evidence="8 9" key="1">
    <citation type="journal article" date="2012" name="Science">
        <title>The Paleozoic origin of enzymatic lignin decomposition reconstructed from 31 fungal genomes.</title>
        <authorList>
            <person name="Floudas D."/>
            <person name="Binder M."/>
            <person name="Riley R."/>
            <person name="Barry K."/>
            <person name="Blanchette R.A."/>
            <person name="Henrissat B."/>
            <person name="Martinez A.T."/>
            <person name="Otillar R."/>
            <person name="Spatafora J.W."/>
            <person name="Yadav J.S."/>
            <person name="Aerts A."/>
            <person name="Benoit I."/>
            <person name="Boyd A."/>
            <person name="Carlson A."/>
            <person name="Copeland A."/>
            <person name="Coutinho P.M."/>
            <person name="de Vries R.P."/>
            <person name="Ferreira P."/>
            <person name="Findley K."/>
            <person name="Foster B."/>
            <person name="Gaskell J."/>
            <person name="Glotzer D."/>
            <person name="Gorecki P."/>
            <person name="Heitman J."/>
            <person name="Hesse C."/>
            <person name="Hori C."/>
            <person name="Igarashi K."/>
            <person name="Jurgens J.A."/>
            <person name="Kallen N."/>
            <person name="Kersten P."/>
            <person name="Kohler A."/>
            <person name="Kuees U."/>
            <person name="Kumar T.K.A."/>
            <person name="Kuo A."/>
            <person name="LaButti K."/>
            <person name="Larrondo L.F."/>
            <person name="Lindquist E."/>
            <person name="Ling A."/>
            <person name="Lombard V."/>
            <person name="Lucas S."/>
            <person name="Lundell T."/>
            <person name="Martin R."/>
            <person name="McLaughlin D.J."/>
            <person name="Morgenstern I."/>
            <person name="Morin E."/>
            <person name="Murat C."/>
            <person name="Nagy L.G."/>
            <person name="Nolan M."/>
            <person name="Ohm R.A."/>
            <person name="Patyshakuliyeva A."/>
            <person name="Rokas A."/>
            <person name="Ruiz-Duenas F.J."/>
            <person name="Sabat G."/>
            <person name="Salamov A."/>
            <person name="Samejima M."/>
            <person name="Schmutz J."/>
            <person name="Slot J.C."/>
            <person name="St John F."/>
            <person name="Stenlid J."/>
            <person name="Sun H."/>
            <person name="Sun S."/>
            <person name="Syed K."/>
            <person name="Tsang A."/>
            <person name="Wiebenga A."/>
            <person name="Young D."/>
            <person name="Pisabarro A."/>
            <person name="Eastwood D.C."/>
            <person name="Martin F."/>
            <person name="Cullen D."/>
            <person name="Grigoriev I.V."/>
            <person name="Hibbett D.S."/>
        </authorList>
    </citation>
    <scope>NUCLEOTIDE SEQUENCE</scope>
    <source>
        <strain evidence="9">FP-58527</strain>
    </source>
</reference>
<dbReference type="GO" id="GO:0019185">
    <property type="term" value="C:snRNA-activating protein complex"/>
    <property type="evidence" value="ECO:0007669"/>
    <property type="project" value="TreeGrafter"/>
</dbReference>
<evidence type="ECO:0000256" key="7">
    <source>
        <dbReference type="SAM" id="MobiDB-lite"/>
    </source>
</evidence>
<dbReference type="GO" id="GO:0003681">
    <property type="term" value="F:bent DNA binding"/>
    <property type="evidence" value="ECO:0007669"/>
    <property type="project" value="TreeGrafter"/>
</dbReference>
<keyword evidence="3" id="KW-0805">Transcription regulation</keyword>
<evidence type="ECO:0000313" key="9">
    <source>
        <dbReference type="Proteomes" id="UP000015241"/>
    </source>
</evidence>
<dbReference type="PANTHER" id="PTHR13421:SF16">
    <property type="entry name" value="SNRNA-ACTIVATING PROTEIN COMPLEX SUBUNIT 3"/>
    <property type="match status" value="1"/>
</dbReference>
<evidence type="ECO:0000313" key="8">
    <source>
        <dbReference type="EMBL" id="EPS97726.1"/>
    </source>
</evidence>
<dbReference type="EMBL" id="KE504173">
    <property type="protein sequence ID" value="EPS97726.1"/>
    <property type="molecule type" value="Genomic_DNA"/>
</dbReference>
<dbReference type="GO" id="GO:0042795">
    <property type="term" value="P:snRNA transcription by RNA polymerase II"/>
    <property type="evidence" value="ECO:0007669"/>
    <property type="project" value="TreeGrafter"/>
</dbReference>
<name>S8DXH1_FOMSC</name>
<proteinExistence type="inferred from homology"/>
<dbReference type="eggNOG" id="KOG2664">
    <property type="taxonomic scope" value="Eukaryota"/>
</dbReference>
<dbReference type="InterPro" id="IPR022042">
    <property type="entry name" value="snRNA-activating_su3"/>
</dbReference>
<dbReference type="InParanoid" id="S8DXH1"/>
<evidence type="ECO:0000256" key="3">
    <source>
        <dbReference type="ARBA" id="ARBA00023015"/>
    </source>
</evidence>
<feature type="region of interest" description="Disordered" evidence="7">
    <location>
        <begin position="35"/>
        <end position="55"/>
    </location>
</feature>
<evidence type="ECO:0000256" key="4">
    <source>
        <dbReference type="ARBA" id="ARBA00023125"/>
    </source>
</evidence>
<dbReference type="GO" id="GO:0042796">
    <property type="term" value="P:snRNA transcription by RNA polymerase III"/>
    <property type="evidence" value="ECO:0007669"/>
    <property type="project" value="TreeGrafter"/>
</dbReference>
<dbReference type="GO" id="GO:0000978">
    <property type="term" value="F:RNA polymerase II cis-regulatory region sequence-specific DNA binding"/>
    <property type="evidence" value="ECO:0007669"/>
    <property type="project" value="TreeGrafter"/>
</dbReference>
<dbReference type="STRING" id="743788.S8DXH1"/>
<evidence type="ECO:0000256" key="6">
    <source>
        <dbReference type="ARBA" id="ARBA00023242"/>
    </source>
</evidence>
<dbReference type="PANTHER" id="PTHR13421">
    <property type="entry name" value="SNRNA-ACTIVATING PROTEIN COMPLEX SUBUNIT 3"/>
    <property type="match status" value="1"/>
</dbReference>
<accession>S8DXH1</accession>